<evidence type="ECO:0000256" key="7">
    <source>
        <dbReference type="ARBA" id="ARBA00022764"/>
    </source>
</evidence>
<dbReference type="GO" id="GO:0004130">
    <property type="term" value="F:cytochrome-c peroxidase activity"/>
    <property type="evidence" value="ECO:0007669"/>
    <property type="project" value="TreeGrafter"/>
</dbReference>
<dbReference type="PANTHER" id="PTHR30600">
    <property type="entry name" value="CYTOCHROME C PEROXIDASE-RELATED"/>
    <property type="match status" value="1"/>
</dbReference>
<keyword evidence="18" id="KW-1185">Reference proteome</keyword>
<evidence type="ECO:0000256" key="4">
    <source>
        <dbReference type="ARBA" id="ARBA00022617"/>
    </source>
</evidence>
<evidence type="ECO:0000256" key="3">
    <source>
        <dbReference type="ARBA" id="ARBA00022448"/>
    </source>
</evidence>
<evidence type="ECO:0000256" key="5">
    <source>
        <dbReference type="ARBA" id="ARBA00022723"/>
    </source>
</evidence>
<comment type="subcellular location">
    <subcellularLocation>
        <location evidence="1">Periplasm</location>
    </subcellularLocation>
</comment>
<organism evidence="17 18">
    <name type="scientific">Fertoeibacter niger</name>
    <dbReference type="NCBI Taxonomy" id="2656921"/>
    <lineage>
        <taxon>Bacteria</taxon>
        <taxon>Pseudomonadati</taxon>
        <taxon>Pseudomonadota</taxon>
        <taxon>Alphaproteobacteria</taxon>
        <taxon>Rhodobacterales</taxon>
        <taxon>Paracoccaceae</taxon>
        <taxon>Fertoeibacter</taxon>
    </lineage>
</organism>
<dbReference type="InterPro" id="IPR051395">
    <property type="entry name" value="Cytochrome_c_Peroxidase/MauG"/>
</dbReference>
<dbReference type="PIRSF" id="PIRSF000294">
    <property type="entry name" value="Cytochrome-c_peroxidase"/>
    <property type="match status" value="1"/>
</dbReference>
<sequence length="327" mass="35735">MIRNFSFKQTADALVLAFATALVMPQAAYADGDLSDFARPAGIPFPAETPYTPERAALGQRLFFDPQLSADGATSCASCHQPEKGFEDGRKTAAGLRGRTLARHTPTLWNVAIQTALFWDGRSHSLEDQALRPVSSTVEMNLDLGLLVARLSADRTYVAAFAEAFPDDPAISPDTVSRAIATYERTLISPLSPFDHYVAGDENALSEEAKRGFDLFTGKARCATCHTGWAFTNGGFHDIGLTDDDLGRGALTLRKFDEHRFRTPTLRELLSRAPYMHDGSLATLEAVVDHYADHRKPRLFALGSVKLSPTERADIVAFLESLNGTTR</sequence>
<feature type="binding site" description="covalent" evidence="13">
    <location>
        <position position="76"/>
    </location>
    <ligand>
        <name>heme c</name>
        <dbReference type="ChEBI" id="CHEBI:61717"/>
        <label>1</label>
    </ligand>
</feature>
<keyword evidence="10 14" id="KW-0408">Iron</keyword>
<dbReference type="FunFam" id="1.10.760.10:FF:000019">
    <property type="entry name" value="Di-heme cytochrome C peroxidase"/>
    <property type="match status" value="1"/>
</dbReference>
<comment type="cofactor">
    <cofactor evidence="13">
        <name>heme</name>
        <dbReference type="ChEBI" id="CHEBI:30413"/>
    </cofactor>
    <text evidence="13">Binds 2 heme groups.</text>
</comment>
<keyword evidence="5 14" id="KW-0479">Metal-binding</keyword>
<evidence type="ECO:0000256" key="10">
    <source>
        <dbReference type="ARBA" id="ARBA00023004"/>
    </source>
</evidence>
<evidence type="ECO:0000256" key="8">
    <source>
        <dbReference type="ARBA" id="ARBA00022982"/>
    </source>
</evidence>
<keyword evidence="4 13" id="KW-0349">Heme</keyword>
<dbReference type="AlphaFoldDB" id="A0A8X8H1R4"/>
<evidence type="ECO:0000313" key="18">
    <source>
        <dbReference type="Proteomes" id="UP000484076"/>
    </source>
</evidence>
<feature type="domain" description="Cytochrome c" evidence="16">
    <location>
        <begin position="54"/>
        <end position="155"/>
    </location>
</feature>
<evidence type="ECO:0000256" key="11">
    <source>
        <dbReference type="ARBA" id="ARBA00058991"/>
    </source>
</evidence>
<evidence type="ECO:0000256" key="15">
    <source>
        <dbReference type="SAM" id="SignalP"/>
    </source>
</evidence>
<dbReference type="Proteomes" id="UP000484076">
    <property type="component" value="Unassembled WGS sequence"/>
</dbReference>
<dbReference type="RefSeq" id="WP_174539891.1">
    <property type="nucleotide sequence ID" value="NZ_WHUT02000008.1"/>
</dbReference>
<evidence type="ECO:0000256" key="12">
    <source>
        <dbReference type="ARBA" id="ARBA00073576"/>
    </source>
</evidence>
<evidence type="ECO:0000256" key="1">
    <source>
        <dbReference type="ARBA" id="ARBA00004418"/>
    </source>
</evidence>
<dbReference type="InterPro" id="IPR004852">
    <property type="entry name" value="Di-haem_cyt_c_peroxidsae"/>
</dbReference>
<dbReference type="PROSITE" id="PS51007">
    <property type="entry name" value="CYTC"/>
    <property type="match status" value="2"/>
</dbReference>
<comment type="function">
    <text evidence="11">Involved in methylamine metabolism. Essential for the maturation of the beta subunit of MADH, presumably via a step in the biosynthesis of tryptophan tryptophylquinone (TTQ), the cofactor of MADH.</text>
</comment>
<dbReference type="Pfam" id="PF03150">
    <property type="entry name" value="CCP_MauG"/>
    <property type="match status" value="1"/>
</dbReference>
<evidence type="ECO:0000256" key="13">
    <source>
        <dbReference type="PIRSR" id="PIRSR000294-1"/>
    </source>
</evidence>
<reference evidence="17" key="1">
    <citation type="submission" date="2020-05" db="EMBL/GenBank/DDBJ databases">
        <title>Fertoebacter nigrum gen. nov., sp. nov., a new member of the family Rhodobacteraceae.</title>
        <authorList>
            <person name="Szuroczki S."/>
            <person name="Abbaszade G."/>
            <person name="Buni D."/>
            <person name="Schumann P."/>
            <person name="Toth E."/>
        </authorList>
    </citation>
    <scope>NUCLEOTIDE SEQUENCE</scope>
    <source>
        <strain evidence="17">RG-N-1a</strain>
    </source>
</reference>
<comment type="pathway">
    <text evidence="2">One-carbon metabolism; methylamine degradation.</text>
</comment>
<dbReference type="InterPro" id="IPR026259">
    <property type="entry name" value="MauG/Cytc_peroxidase"/>
</dbReference>
<evidence type="ECO:0000313" key="17">
    <source>
        <dbReference type="EMBL" id="NUB45626.1"/>
    </source>
</evidence>
<comment type="caution">
    <text evidence="17">The sequence shown here is derived from an EMBL/GenBank/DDBJ whole genome shotgun (WGS) entry which is preliminary data.</text>
</comment>
<feature type="binding site" description="axial binding residue" evidence="14">
    <location>
        <position position="226"/>
    </location>
    <ligand>
        <name>heme c</name>
        <dbReference type="ChEBI" id="CHEBI:61717"/>
        <label>2</label>
    </ligand>
    <ligandPart>
        <name>Fe</name>
        <dbReference type="ChEBI" id="CHEBI:18248"/>
    </ligandPart>
</feature>
<dbReference type="InterPro" id="IPR009056">
    <property type="entry name" value="Cyt_c-like_dom"/>
</dbReference>
<accession>A0A8X8H1R4</accession>
<feature type="domain" description="Cytochrome c" evidence="16">
    <location>
        <begin position="207"/>
        <end position="323"/>
    </location>
</feature>
<feature type="signal peptide" evidence="15">
    <location>
        <begin position="1"/>
        <end position="30"/>
    </location>
</feature>
<evidence type="ECO:0000259" key="16">
    <source>
        <dbReference type="PROSITE" id="PS51007"/>
    </source>
</evidence>
<evidence type="ECO:0000256" key="2">
    <source>
        <dbReference type="ARBA" id="ARBA00004856"/>
    </source>
</evidence>
<keyword evidence="8" id="KW-0249">Electron transport</keyword>
<feature type="binding site" description="covalent" evidence="13">
    <location>
        <position position="225"/>
    </location>
    <ligand>
        <name>heme c</name>
        <dbReference type="ChEBI" id="CHEBI:61717"/>
        <label>2</label>
    </ligand>
</feature>
<keyword evidence="7" id="KW-0574">Periplasm</keyword>
<dbReference type="SUPFAM" id="SSF46626">
    <property type="entry name" value="Cytochrome c"/>
    <property type="match status" value="2"/>
</dbReference>
<dbReference type="PANTHER" id="PTHR30600:SF10">
    <property type="entry name" value="BLL6722 PROTEIN"/>
    <property type="match status" value="1"/>
</dbReference>
<dbReference type="GO" id="GO:0020037">
    <property type="term" value="F:heme binding"/>
    <property type="evidence" value="ECO:0007669"/>
    <property type="project" value="InterPro"/>
</dbReference>
<feature type="binding site" description="axial binding residue" evidence="14">
    <location>
        <position position="80"/>
    </location>
    <ligand>
        <name>heme c</name>
        <dbReference type="ChEBI" id="CHEBI:61717"/>
        <label>1</label>
    </ligand>
    <ligandPart>
        <name>Fe</name>
        <dbReference type="ChEBI" id="CHEBI:18248"/>
    </ligandPart>
</feature>
<feature type="chain" id="PRO_5036448453" description="Methylamine utilization protein MauG" evidence="15">
    <location>
        <begin position="31"/>
        <end position="327"/>
    </location>
</feature>
<feature type="binding site" description="covalent" evidence="13">
    <location>
        <position position="79"/>
    </location>
    <ligand>
        <name>heme c</name>
        <dbReference type="ChEBI" id="CHEBI:61717"/>
        <label>1</label>
    </ligand>
</feature>
<keyword evidence="6 15" id="KW-0732">Signal</keyword>
<keyword evidence="9" id="KW-0560">Oxidoreductase</keyword>
<dbReference type="GO" id="GO:0046872">
    <property type="term" value="F:metal ion binding"/>
    <property type="evidence" value="ECO:0007669"/>
    <property type="project" value="UniProtKB-KW"/>
</dbReference>
<protein>
    <recommendedName>
        <fullName evidence="12">Methylamine utilization protein MauG</fullName>
    </recommendedName>
</protein>
<evidence type="ECO:0000256" key="9">
    <source>
        <dbReference type="ARBA" id="ARBA00023002"/>
    </source>
</evidence>
<dbReference type="EMBL" id="WHUT02000008">
    <property type="protein sequence ID" value="NUB45626.1"/>
    <property type="molecule type" value="Genomic_DNA"/>
</dbReference>
<keyword evidence="3" id="KW-0813">Transport</keyword>
<comment type="PTM">
    <text evidence="13">Binds 2 heme groups per subunit.</text>
</comment>
<dbReference type="Gene3D" id="1.10.760.10">
    <property type="entry name" value="Cytochrome c-like domain"/>
    <property type="match status" value="2"/>
</dbReference>
<name>A0A8X8H1R4_9RHOB</name>
<dbReference type="Pfam" id="PF00034">
    <property type="entry name" value="Cytochrom_C"/>
    <property type="match status" value="1"/>
</dbReference>
<evidence type="ECO:0000256" key="6">
    <source>
        <dbReference type="ARBA" id="ARBA00022729"/>
    </source>
</evidence>
<evidence type="ECO:0000256" key="14">
    <source>
        <dbReference type="PIRSR" id="PIRSR000294-2"/>
    </source>
</evidence>
<dbReference type="InterPro" id="IPR036909">
    <property type="entry name" value="Cyt_c-like_dom_sf"/>
</dbReference>
<feature type="binding site" description="covalent" evidence="13">
    <location>
        <position position="222"/>
    </location>
    <ligand>
        <name>heme c</name>
        <dbReference type="ChEBI" id="CHEBI:61717"/>
        <label>2</label>
    </ligand>
</feature>
<dbReference type="GO" id="GO:0042597">
    <property type="term" value="C:periplasmic space"/>
    <property type="evidence" value="ECO:0007669"/>
    <property type="project" value="UniProtKB-SubCell"/>
</dbReference>
<gene>
    <name evidence="17" type="ORF">GEU84_014595</name>
</gene>
<dbReference type="GO" id="GO:0009055">
    <property type="term" value="F:electron transfer activity"/>
    <property type="evidence" value="ECO:0007669"/>
    <property type="project" value="InterPro"/>
</dbReference>
<proteinExistence type="predicted"/>